<dbReference type="InterPro" id="IPR011993">
    <property type="entry name" value="PH-like_dom_sf"/>
</dbReference>
<accession>A0A9Y3RSK0</accession>
<dbReference type="FunFam" id="2.60.40.150:FF:000010">
    <property type="entry name" value="Ras GTPase-activating protein nGAP isoform 2"/>
    <property type="match status" value="1"/>
</dbReference>
<dbReference type="CTD" id="100151149"/>
<dbReference type="PANTHER" id="PTHR10194:SF25">
    <property type="entry name" value="RAS_RAP GTPASE-ACTIVATING PROTEIN SYNGAP"/>
    <property type="match status" value="1"/>
</dbReference>
<feature type="compositionally biased region" description="Basic and acidic residues" evidence="3">
    <location>
        <begin position="102"/>
        <end position="123"/>
    </location>
</feature>
<dbReference type="GO" id="GO:0005096">
    <property type="term" value="F:GTPase activator activity"/>
    <property type="evidence" value="ECO:0007669"/>
    <property type="project" value="UniProtKB-KW"/>
</dbReference>
<dbReference type="SUPFAM" id="SSF48350">
    <property type="entry name" value="GTPase activation domain, GAP"/>
    <property type="match status" value="1"/>
</dbReference>
<feature type="compositionally biased region" description="Low complexity" evidence="3">
    <location>
        <begin position="977"/>
        <end position="990"/>
    </location>
</feature>
<dbReference type="PROSITE" id="PS50003">
    <property type="entry name" value="PH_DOMAIN"/>
    <property type="match status" value="1"/>
</dbReference>
<dbReference type="PROSITE" id="PS50018">
    <property type="entry name" value="RAS_GTPASE_ACTIV_2"/>
    <property type="match status" value="1"/>
</dbReference>
<dbReference type="PROSITE" id="PS50004">
    <property type="entry name" value="C2"/>
    <property type="match status" value="1"/>
</dbReference>
<dbReference type="InterPro" id="IPR001936">
    <property type="entry name" value="RasGAP_dom"/>
</dbReference>
<keyword evidence="7" id="KW-1185">Reference proteome</keyword>
<feature type="compositionally biased region" description="Polar residues" evidence="3">
    <location>
        <begin position="838"/>
        <end position="860"/>
    </location>
</feature>
<organism evidence="7 8">
    <name type="scientific">Pundamilia nyererei</name>
    <dbReference type="NCBI Taxonomy" id="303518"/>
    <lineage>
        <taxon>Eukaryota</taxon>
        <taxon>Metazoa</taxon>
        <taxon>Chordata</taxon>
        <taxon>Craniata</taxon>
        <taxon>Vertebrata</taxon>
        <taxon>Euteleostomi</taxon>
        <taxon>Actinopterygii</taxon>
        <taxon>Neopterygii</taxon>
        <taxon>Teleostei</taxon>
        <taxon>Neoteleostei</taxon>
        <taxon>Acanthomorphata</taxon>
        <taxon>Ovalentaria</taxon>
        <taxon>Cichlomorphae</taxon>
        <taxon>Cichliformes</taxon>
        <taxon>Cichlidae</taxon>
        <taxon>African cichlids</taxon>
        <taxon>Pseudocrenilabrinae</taxon>
        <taxon>Haplochromini</taxon>
        <taxon>Pundamilia</taxon>
    </lineage>
</organism>
<feature type="compositionally biased region" description="Basic and acidic residues" evidence="3">
    <location>
        <begin position="52"/>
        <end position="73"/>
    </location>
</feature>
<protein>
    <submittedName>
        <fullName evidence="8">Synaptic Ras GTPase activating protein 1b isoform X8</fullName>
    </submittedName>
</protein>
<feature type="compositionally biased region" description="Low complexity" evidence="3">
    <location>
        <begin position="1189"/>
        <end position="1198"/>
    </location>
</feature>
<dbReference type="InterPro" id="IPR021887">
    <property type="entry name" value="DAB2P_C"/>
</dbReference>
<dbReference type="PANTHER" id="PTHR10194">
    <property type="entry name" value="RAS GTPASE-ACTIVATING PROTEINS"/>
    <property type="match status" value="1"/>
</dbReference>
<dbReference type="SMART" id="SM00239">
    <property type="entry name" value="C2"/>
    <property type="match status" value="1"/>
</dbReference>
<evidence type="ECO:0000256" key="1">
    <source>
        <dbReference type="ARBA" id="ARBA00022468"/>
    </source>
</evidence>
<evidence type="ECO:0000259" key="6">
    <source>
        <dbReference type="PROSITE" id="PS50018"/>
    </source>
</evidence>
<dbReference type="InterPro" id="IPR023152">
    <property type="entry name" value="RasGAP_CS"/>
</dbReference>
<dbReference type="PROSITE" id="PS00509">
    <property type="entry name" value="RAS_GTPASE_ACTIV_1"/>
    <property type="match status" value="1"/>
</dbReference>
<feature type="compositionally biased region" description="Basic and acidic residues" evidence="3">
    <location>
        <begin position="799"/>
        <end position="812"/>
    </location>
</feature>
<feature type="domain" description="C2" evidence="5">
    <location>
        <begin position="320"/>
        <end position="438"/>
    </location>
</feature>
<feature type="region of interest" description="Disordered" evidence="3">
    <location>
        <begin position="1388"/>
        <end position="1411"/>
    </location>
</feature>
<feature type="domain" description="Ras-GAP" evidence="6">
    <location>
        <begin position="505"/>
        <end position="697"/>
    </location>
</feature>
<evidence type="ECO:0000313" key="7">
    <source>
        <dbReference type="Proteomes" id="UP000695023"/>
    </source>
</evidence>
<feature type="region of interest" description="Disordered" evidence="3">
    <location>
        <begin position="171"/>
        <end position="207"/>
    </location>
</feature>
<evidence type="ECO:0000313" key="8">
    <source>
        <dbReference type="RefSeq" id="XP_005744108.1"/>
    </source>
</evidence>
<feature type="compositionally biased region" description="Low complexity" evidence="3">
    <location>
        <begin position="1244"/>
        <end position="1267"/>
    </location>
</feature>
<dbReference type="SMART" id="SM00323">
    <property type="entry name" value="RasGAP"/>
    <property type="match status" value="1"/>
</dbReference>
<keyword evidence="1" id="KW-0343">GTPase activation</keyword>
<evidence type="ECO:0000256" key="2">
    <source>
        <dbReference type="ARBA" id="ARBA00022553"/>
    </source>
</evidence>
<dbReference type="InterPro" id="IPR039360">
    <property type="entry name" value="Ras_GTPase"/>
</dbReference>
<feature type="region of interest" description="Disordered" evidence="3">
    <location>
        <begin position="970"/>
        <end position="1002"/>
    </location>
</feature>
<dbReference type="SUPFAM" id="SSF49562">
    <property type="entry name" value="C2 domain (Calcium/lipid-binding domain, CaLB)"/>
    <property type="match status" value="1"/>
</dbReference>
<dbReference type="Pfam" id="PF00168">
    <property type="entry name" value="C2"/>
    <property type="match status" value="1"/>
</dbReference>
<dbReference type="Gene3D" id="1.10.506.10">
    <property type="entry name" value="GTPase Activation - p120gap, domain 1"/>
    <property type="match status" value="2"/>
</dbReference>
<dbReference type="Gene3D" id="2.60.40.150">
    <property type="entry name" value="C2 domain"/>
    <property type="match status" value="1"/>
</dbReference>
<feature type="compositionally biased region" description="Polar residues" evidence="3">
    <location>
        <begin position="1201"/>
        <end position="1212"/>
    </location>
</feature>
<feature type="compositionally biased region" description="Polar residues" evidence="3">
    <location>
        <begin position="1177"/>
        <end position="1188"/>
    </location>
</feature>
<sequence>MSYVPFQDARCAVPPSYHYHHHRSHAHSFHAPSYDRPAHERPTYNRPSYSRPSHDRPSFDRPSFDHPSFDRPSFDPPSFDRPSFDRPSFDRPTFDRPSYSRPSHERPIYDRPSHDRPPQDRWNPRLRVSTGNQLYMLDQEEVHPLLMRERRSESHRNKLLRRTVSVPVEGRHHPEMDHRARRKSIATGKQPSMEVPPTAPLQPFRQSSFLSRRLKGSIKRAKSQPKLDRTSSFRHMILPRFRSADQDRTRLMQSFKESHSHESLLSPSSAAEALDLTLDEDAIIKPVHSSILGQEYCFEVTTASGTKCFACRSAAERDKWIENLQRAVKPNKDNSRRVDNVLKLWIIEARELPAKKRYYCELCLDDMLYARTTSKPRTDTVFWGEHFEFNNLPAVRNLRLHLYKETDKKRRKEKSTYLGLVSIPISSITGRQFVEQWYPVIQPSVLTKGAGVGGGKIINASLRLKSRFQTMNILPMELYKEFAEYVTNNYRTLCAVLEPVLSVKSKEEVACALVHILQSTGKAKDFLSDMAMCEVDRFIDREHLIFRENTLATKAIEEYLKLIGHKYLKDAIGEFIRALYESEENCEVDPMRIPPSVLPDHQANLRMCCELALCKIVNSHCVFPRELKEVFASWRVRCAERGREDIADRLISGSLFLRFLCPAIMSPSLFNLTQEYPDEQTSRTLTLIAKVVQNLANFSKFGSKEEYMCFMNEFLEMEWGSMQQFLYEISNLDSVSNAGAFEGYIDLGRELSILHSLLWEVMAQLSKDAIIKLGPLPRLLNDISMALRNPHLQRQPSHQTDREPGRQSDRLLSRPSFNRGISSEFQNLMMRDLNSSIDITRLPSPTSTGGVMPSRTQMSFQDRDHPHRASSKDMFYVSRPPLARSSPAYCTSSSDITEPDPKRYFLGNTLMHSDNQAGLAVLSVNKSVSMMDLQDSRMNSVSNLQSVDMLNSSQASIAGMGSFGGLSSGGGGGLGSGLSSQLRAGGRLSAGSGGSSMSGGLRLSQLSQMGTTTDSLSQQQQQQAAAMRYPLSFQNPLFHLATADGPQQQQLHHQHSRAQPPAPLLLAPEPEPSHQSYIPQFAHGGFSRSEDLSTLRTRDGHLGQPSIIHSHSYSDDYSRADYGRRQMSMHMQDNLQQQQMMGMASQTGTSHSSLATTPPSTVQPMRQSSVAPPPTQRVKSQTSHQLSVSAAAAPSAPAKTRPQSGNLLQSPESGYGRQHGPRQLSVKDNTAPGLPHQQSSVRESQSPQGTTSQSTQQSPQQQPQQQQHLLKPTMSKQGSQSPSTLNPPTPANERTVAWVSNMPHLSADIESSRIDREEFKLKEYSKSMDESRMDRVREYEEEINSLKERLMMSHKKLEEYERRLLTQEQQTNKILLQYQNRLEDSERRLRQQQVEKDSQIKGIISRKEDLE</sequence>
<dbReference type="RefSeq" id="XP_005744108.1">
    <property type="nucleotide sequence ID" value="XM_005744051.1"/>
</dbReference>
<dbReference type="CDD" id="cd05136">
    <property type="entry name" value="RasGAP_DAB2IP"/>
    <property type="match status" value="1"/>
</dbReference>
<dbReference type="CDD" id="cd04013">
    <property type="entry name" value="C2_SynGAP_like"/>
    <property type="match status" value="1"/>
</dbReference>
<dbReference type="CDD" id="cd22265">
    <property type="entry name" value="UDM1_RNF168"/>
    <property type="match status" value="1"/>
</dbReference>
<evidence type="ECO:0000256" key="3">
    <source>
        <dbReference type="SAM" id="MobiDB-lite"/>
    </source>
</evidence>
<dbReference type="Pfam" id="PF12004">
    <property type="entry name" value="DAB2P_C"/>
    <property type="match status" value="1"/>
</dbReference>
<dbReference type="FunFam" id="1.10.506.10:FF:000001">
    <property type="entry name" value="Ras GTPase-activating protein nGAP isoform 2"/>
    <property type="match status" value="1"/>
</dbReference>
<keyword evidence="2" id="KW-0597">Phosphoprotein</keyword>
<dbReference type="InterPro" id="IPR000008">
    <property type="entry name" value="C2_dom"/>
</dbReference>
<dbReference type="Pfam" id="PF25321">
    <property type="entry name" value="PH_RASGAP"/>
    <property type="match status" value="1"/>
</dbReference>
<dbReference type="InterPro" id="IPR008936">
    <property type="entry name" value="Rho_GTPase_activation_prot"/>
</dbReference>
<dbReference type="InterPro" id="IPR035892">
    <property type="entry name" value="C2_domain_sf"/>
</dbReference>
<feature type="compositionally biased region" description="Basic and acidic residues" evidence="3">
    <location>
        <begin position="82"/>
        <end position="94"/>
    </location>
</feature>
<dbReference type="Pfam" id="PF00616">
    <property type="entry name" value="RasGAP"/>
    <property type="match status" value="2"/>
</dbReference>
<name>A0A9Y3RSK0_9CICH</name>
<feature type="domain" description="PH" evidence="4">
    <location>
        <begin position="295"/>
        <end position="329"/>
    </location>
</feature>
<feature type="region of interest" description="Disordered" evidence="3">
    <location>
        <begin position="1096"/>
        <end position="1118"/>
    </location>
</feature>
<dbReference type="InterPro" id="IPR057606">
    <property type="entry name" value="SynGAP1-like_PH"/>
</dbReference>
<feature type="compositionally biased region" description="Polar residues" evidence="3">
    <location>
        <begin position="1274"/>
        <end position="1284"/>
    </location>
</feature>
<feature type="compositionally biased region" description="Polar residues" evidence="3">
    <location>
        <begin position="1139"/>
        <end position="1170"/>
    </location>
</feature>
<proteinExistence type="predicted"/>
<evidence type="ECO:0000259" key="4">
    <source>
        <dbReference type="PROSITE" id="PS50003"/>
    </source>
</evidence>
<reference evidence="8" key="1">
    <citation type="submission" date="2025-08" db="UniProtKB">
        <authorList>
            <consortium name="RefSeq"/>
        </authorList>
    </citation>
    <scope>IDENTIFICATION</scope>
</reference>
<dbReference type="Proteomes" id="UP000695023">
    <property type="component" value="Unplaced"/>
</dbReference>
<dbReference type="InterPro" id="IPR001849">
    <property type="entry name" value="PH_domain"/>
</dbReference>
<feature type="region of interest" description="Disordered" evidence="3">
    <location>
        <begin position="838"/>
        <end position="868"/>
    </location>
</feature>
<feature type="region of interest" description="Disordered" evidence="3">
    <location>
        <begin position="28"/>
        <end position="127"/>
    </location>
</feature>
<dbReference type="Gene3D" id="2.30.29.30">
    <property type="entry name" value="Pleckstrin-homology domain (PH domain)/Phosphotyrosine-binding domain (PTB)"/>
    <property type="match status" value="1"/>
</dbReference>
<feature type="region of interest" description="Disordered" evidence="3">
    <location>
        <begin position="792"/>
        <end position="817"/>
    </location>
</feature>
<dbReference type="SUPFAM" id="SSF50729">
    <property type="entry name" value="PH domain-like"/>
    <property type="match status" value="1"/>
</dbReference>
<evidence type="ECO:0000259" key="5">
    <source>
        <dbReference type="PROSITE" id="PS50004"/>
    </source>
</evidence>
<feature type="region of interest" description="Disordered" evidence="3">
    <location>
        <begin position="1139"/>
        <end position="1292"/>
    </location>
</feature>
<gene>
    <name evidence="8" type="primary">syngap1b</name>
</gene>